<keyword evidence="4 5" id="KW-0234">DNA repair</keyword>
<name>A0AAU8CPQ9_9HYPH</name>
<reference evidence="6" key="1">
    <citation type="submission" date="2024-06" db="EMBL/GenBank/DDBJ databases">
        <title>Mesorhizobium karijinii sp. nov., a symbiont of the iconic Swainsona formosa from arid Australia.</title>
        <authorList>
            <person name="Hill Y.J."/>
            <person name="Watkin E.L.J."/>
            <person name="O'Hara G.W."/>
            <person name="Terpolilli J."/>
            <person name="Tye M.L."/>
            <person name="Kohlmeier M.G."/>
        </authorList>
    </citation>
    <scope>NUCLEOTIDE SEQUENCE</scope>
    <source>
        <strain evidence="6">WSM2240</strain>
    </source>
</reference>
<protein>
    <recommendedName>
        <fullName evidence="5">Putative 3-methyladenine DNA glycosylase</fullName>
        <ecNumber evidence="5">3.2.2.-</ecNumber>
    </recommendedName>
</protein>
<accession>A0AAU8CPQ9</accession>
<organism evidence="6">
    <name type="scientific">Mesorhizobium sp. WSM2240</name>
    <dbReference type="NCBI Taxonomy" id="3228851"/>
    <lineage>
        <taxon>Bacteria</taxon>
        <taxon>Pseudomonadati</taxon>
        <taxon>Pseudomonadota</taxon>
        <taxon>Alphaproteobacteria</taxon>
        <taxon>Hyphomicrobiales</taxon>
        <taxon>Phyllobacteriaceae</taxon>
        <taxon>Mesorhizobium</taxon>
    </lineage>
</organism>
<dbReference type="NCBIfam" id="TIGR00567">
    <property type="entry name" value="3mg"/>
    <property type="match status" value="1"/>
</dbReference>
<comment type="similarity">
    <text evidence="1 5">Belongs to the DNA glycosylase MPG family.</text>
</comment>
<dbReference type="SUPFAM" id="SSF50486">
    <property type="entry name" value="FMT C-terminal domain-like"/>
    <property type="match status" value="1"/>
</dbReference>
<dbReference type="Gene3D" id="3.10.300.10">
    <property type="entry name" value="Methylpurine-DNA glycosylase (MPG)"/>
    <property type="match status" value="1"/>
</dbReference>
<evidence type="ECO:0000313" key="6">
    <source>
        <dbReference type="EMBL" id="XCG48744.1"/>
    </source>
</evidence>
<dbReference type="EMBL" id="CP159253">
    <property type="protein sequence ID" value="XCG48744.1"/>
    <property type="molecule type" value="Genomic_DNA"/>
</dbReference>
<dbReference type="PANTHER" id="PTHR10429">
    <property type="entry name" value="DNA-3-METHYLADENINE GLYCOSYLASE"/>
    <property type="match status" value="1"/>
</dbReference>
<dbReference type="EC" id="3.2.2.-" evidence="5"/>
<gene>
    <name evidence="6" type="ORF">ABVK50_26615</name>
</gene>
<dbReference type="HAMAP" id="MF_00527">
    <property type="entry name" value="3MGH"/>
    <property type="match status" value="1"/>
</dbReference>
<dbReference type="InterPro" id="IPR036995">
    <property type="entry name" value="MPG_sf"/>
</dbReference>
<evidence type="ECO:0000256" key="2">
    <source>
        <dbReference type="ARBA" id="ARBA00022763"/>
    </source>
</evidence>
<dbReference type="GO" id="GO:0006284">
    <property type="term" value="P:base-excision repair"/>
    <property type="evidence" value="ECO:0007669"/>
    <property type="project" value="InterPro"/>
</dbReference>
<dbReference type="PANTHER" id="PTHR10429:SF0">
    <property type="entry name" value="DNA-3-METHYLADENINE GLYCOSYLASE"/>
    <property type="match status" value="1"/>
</dbReference>
<evidence type="ECO:0000256" key="3">
    <source>
        <dbReference type="ARBA" id="ARBA00022801"/>
    </source>
</evidence>
<dbReference type="GO" id="GO:0003905">
    <property type="term" value="F:alkylbase DNA N-glycosylase activity"/>
    <property type="evidence" value="ECO:0007669"/>
    <property type="project" value="InterPro"/>
</dbReference>
<dbReference type="Pfam" id="PF02245">
    <property type="entry name" value="Pur_DNA_glyco"/>
    <property type="match status" value="1"/>
</dbReference>
<proteinExistence type="inferred from homology"/>
<dbReference type="RefSeq" id="WP_353643726.1">
    <property type="nucleotide sequence ID" value="NZ_CP159253.1"/>
</dbReference>
<sequence length="192" mass="20870">MEQTLPREAATLPTAFYAREAVAVARDLIGKQLTVDGVGGTIVETEAYSPDDPASHSFRGLKNANATMFGPPAHAYVYRSYGMHWCLNFVCLPASAVLIRAIQPIFGIEQMQERRETTESLKLCSGPGRLCSALAIDKSHDGLSLTAPPFRIFDAPAITDLAIGRRVGITKGIETPWRFGLAGSPFLSRRFS</sequence>
<dbReference type="CDD" id="cd00540">
    <property type="entry name" value="AAG"/>
    <property type="match status" value="1"/>
</dbReference>
<evidence type="ECO:0000256" key="4">
    <source>
        <dbReference type="ARBA" id="ARBA00023204"/>
    </source>
</evidence>
<keyword evidence="2 5" id="KW-0227">DNA damage</keyword>
<keyword evidence="3 5" id="KW-0378">Hydrolase</keyword>
<dbReference type="InterPro" id="IPR003180">
    <property type="entry name" value="MPG"/>
</dbReference>
<evidence type="ECO:0000256" key="5">
    <source>
        <dbReference type="HAMAP-Rule" id="MF_00527"/>
    </source>
</evidence>
<keyword evidence="6" id="KW-0326">Glycosidase</keyword>
<dbReference type="NCBIfam" id="NF002003">
    <property type="entry name" value="PRK00802.1-3"/>
    <property type="match status" value="1"/>
</dbReference>
<dbReference type="InterPro" id="IPR011034">
    <property type="entry name" value="Formyl_transferase-like_C_sf"/>
</dbReference>
<evidence type="ECO:0000256" key="1">
    <source>
        <dbReference type="ARBA" id="ARBA00009232"/>
    </source>
</evidence>
<dbReference type="AlphaFoldDB" id="A0AAU8CPQ9"/>
<dbReference type="GO" id="GO:0003677">
    <property type="term" value="F:DNA binding"/>
    <property type="evidence" value="ECO:0007669"/>
    <property type="project" value="InterPro"/>
</dbReference>